<name>A0ABU3KHU9_9BIFI</name>
<dbReference type="PANTHER" id="PTHR46648">
    <property type="entry name" value="HIT FAMILY PROTEIN 1"/>
    <property type="match status" value="1"/>
</dbReference>
<dbReference type="PROSITE" id="PS51084">
    <property type="entry name" value="HIT_2"/>
    <property type="match status" value="1"/>
</dbReference>
<keyword evidence="4" id="KW-1185">Reference proteome</keyword>
<proteinExistence type="predicted"/>
<evidence type="ECO:0000256" key="1">
    <source>
        <dbReference type="PROSITE-ProRule" id="PRU00464"/>
    </source>
</evidence>
<feature type="domain" description="HIT" evidence="2">
    <location>
        <begin position="7"/>
        <end position="115"/>
    </location>
</feature>
<evidence type="ECO:0000313" key="4">
    <source>
        <dbReference type="Proteomes" id="UP001529481"/>
    </source>
</evidence>
<sequence length="145" mass="16364">MTNLNCPFCLIAERADENVREVFRDDKAVAFFPIEPAVLGHILVIPHRHVSSVWDLSKEEAEHIGLLISRMSRVIVETVNSEGLNIIQSNGKVATQSIAHVHFHLVPRWSDDGLGRIWPTKTNYSEQAKDETWDALRDACTGIHL</sequence>
<dbReference type="RefSeq" id="WP_313839714.1">
    <property type="nucleotide sequence ID" value="NZ_JASTZZ010000005.1"/>
</dbReference>
<comment type="caution">
    <text evidence="3">The sequence shown here is derived from an EMBL/GenBank/DDBJ whole genome shotgun (WGS) entry which is preliminary data.</text>
</comment>
<dbReference type="EMBL" id="JASTZZ010000005">
    <property type="protein sequence ID" value="MDT7509853.1"/>
    <property type="molecule type" value="Genomic_DNA"/>
</dbReference>
<dbReference type="Gene3D" id="3.30.428.10">
    <property type="entry name" value="HIT-like"/>
    <property type="match status" value="1"/>
</dbReference>
<reference evidence="4" key="2">
    <citation type="submission" date="2023-07" db="EMBL/GenBank/DDBJ databases">
        <title>Bifidobacterium spp. in honeybee.</title>
        <authorList>
            <person name="Olofsson T."/>
        </authorList>
    </citation>
    <scope>NUCLEOTIDE SEQUENCE [LARGE SCALE GENOMIC DNA]</scope>
    <source>
        <strain evidence="4">H1HS16N</strain>
    </source>
</reference>
<feature type="short sequence motif" description="Histidine triad motif" evidence="1">
    <location>
        <begin position="100"/>
        <end position="104"/>
    </location>
</feature>
<organism evidence="3 4">
    <name type="scientific">Bifidobacterium kimbladii</name>
    <dbReference type="NCBI Taxonomy" id="1293826"/>
    <lineage>
        <taxon>Bacteria</taxon>
        <taxon>Bacillati</taxon>
        <taxon>Actinomycetota</taxon>
        <taxon>Actinomycetes</taxon>
        <taxon>Bifidobacteriales</taxon>
        <taxon>Bifidobacteriaceae</taxon>
        <taxon>Bifidobacterium</taxon>
    </lineage>
</organism>
<reference evidence="3 4" key="1">
    <citation type="submission" date="2023-06" db="EMBL/GenBank/DDBJ databases">
        <authorList>
            <person name="Pascarelli S."/>
        </authorList>
    </citation>
    <scope>NUCLEOTIDE SEQUENCE [LARGE SCALE GENOMIC DNA]</scope>
    <source>
        <strain evidence="3 4">H1HS16N</strain>
    </source>
</reference>
<keyword evidence="3" id="KW-0489">Methyltransferase</keyword>
<dbReference type="InterPro" id="IPR011146">
    <property type="entry name" value="HIT-like"/>
</dbReference>
<dbReference type="Proteomes" id="UP001529481">
    <property type="component" value="Unassembled WGS sequence"/>
</dbReference>
<dbReference type="GO" id="GO:0008168">
    <property type="term" value="F:methyltransferase activity"/>
    <property type="evidence" value="ECO:0007669"/>
    <property type="project" value="UniProtKB-KW"/>
</dbReference>
<dbReference type="InterPro" id="IPR036265">
    <property type="entry name" value="HIT-like_sf"/>
</dbReference>
<dbReference type="PRINTS" id="PR00332">
    <property type="entry name" value="HISTRIAD"/>
</dbReference>
<evidence type="ECO:0000313" key="3">
    <source>
        <dbReference type="EMBL" id="MDT7509853.1"/>
    </source>
</evidence>
<keyword evidence="3" id="KW-0808">Transferase</keyword>
<dbReference type="SUPFAM" id="SSF54197">
    <property type="entry name" value="HIT-like"/>
    <property type="match status" value="1"/>
</dbReference>
<gene>
    <name evidence="3" type="ORF">QRX41_06910</name>
</gene>
<dbReference type="InterPro" id="IPR001310">
    <property type="entry name" value="Histidine_triad_HIT"/>
</dbReference>
<dbReference type="GO" id="GO:0032259">
    <property type="term" value="P:methylation"/>
    <property type="evidence" value="ECO:0007669"/>
    <property type="project" value="UniProtKB-KW"/>
</dbReference>
<accession>A0ABU3KHU9</accession>
<dbReference type="EC" id="2.1.1.-" evidence="3"/>
<evidence type="ECO:0000259" key="2">
    <source>
        <dbReference type="PROSITE" id="PS51084"/>
    </source>
</evidence>
<dbReference type="Pfam" id="PF01230">
    <property type="entry name" value="HIT"/>
    <property type="match status" value="1"/>
</dbReference>
<dbReference type="PANTHER" id="PTHR46648:SF1">
    <property type="entry name" value="ADENOSINE 5'-MONOPHOSPHORAMIDASE HNT1"/>
    <property type="match status" value="1"/>
</dbReference>
<protein>
    <submittedName>
        <fullName evidence="3">HIT family protein</fullName>
        <ecNumber evidence="3">2.1.1.-</ecNumber>
    </submittedName>
</protein>